<dbReference type="AlphaFoldDB" id="A0AA40APA4"/>
<dbReference type="EMBL" id="JAUKUA010000003">
    <property type="protein sequence ID" value="KAK0719513.1"/>
    <property type="molecule type" value="Genomic_DNA"/>
</dbReference>
<reference evidence="2" key="1">
    <citation type="submission" date="2023-06" db="EMBL/GenBank/DDBJ databases">
        <title>Genome-scale phylogeny and comparative genomics of the fungal order Sordariales.</title>
        <authorList>
            <consortium name="Lawrence Berkeley National Laboratory"/>
            <person name="Hensen N."/>
            <person name="Bonometti L."/>
            <person name="Westerberg I."/>
            <person name="Brannstrom I.O."/>
            <person name="Guillou S."/>
            <person name="Cros-Aarteil S."/>
            <person name="Calhoun S."/>
            <person name="Haridas S."/>
            <person name="Kuo A."/>
            <person name="Mondo S."/>
            <person name="Pangilinan J."/>
            <person name="Riley R."/>
            <person name="Labutti K."/>
            <person name="Andreopoulos B."/>
            <person name="Lipzen A."/>
            <person name="Chen C."/>
            <person name="Yanf M."/>
            <person name="Daum C."/>
            <person name="Ng V."/>
            <person name="Clum A."/>
            <person name="Steindorff A."/>
            <person name="Ohm R."/>
            <person name="Martin F."/>
            <person name="Silar P."/>
            <person name="Natvig D."/>
            <person name="Lalanne C."/>
            <person name="Gautier V."/>
            <person name="Ament-Velasquez S.L."/>
            <person name="Kruys A."/>
            <person name="Hutchinson M.I."/>
            <person name="Powell A.J."/>
            <person name="Barry K."/>
            <person name="Miller A.N."/>
            <person name="Grigoriev I.V."/>
            <person name="Debuchy R."/>
            <person name="Gladieux P."/>
            <person name="Thoren M.H."/>
            <person name="Johannesson H."/>
        </authorList>
    </citation>
    <scope>NUCLEOTIDE SEQUENCE</scope>
    <source>
        <strain evidence="2">SMH4607-1</strain>
    </source>
</reference>
<gene>
    <name evidence="2" type="ORF">B0H67DRAFT_573328</name>
</gene>
<feature type="transmembrane region" description="Helical" evidence="1">
    <location>
        <begin position="176"/>
        <end position="198"/>
    </location>
</feature>
<evidence type="ECO:0000313" key="3">
    <source>
        <dbReference type="Proteomes" id="UP001172102"/>
    </source>
</evidence>
<feature type="transmembrane region" description="Helical" evidence="1">
    <location>
        <begin position="74"/>
        <end position="97"/>
    </location>
</feature>
<dbReference type="Proteomes" id="UP001172102">
    <property type="component" value="Unassembled WGS sequence"/>
</dbReference>
<protein>
    <submittedName>
        <fullName evidence="2">Uncharacterized protein</fullName>
    </submittedName>
</protein>
<keyword evidence="1" id="KW-0472">Membrane</keyword>
<keyword evidence="3" id="KW-1185">Reference proteome</keyword>
<keyword evidence="1" id="KW-0812">Transmembrane</keyword>
<evidence type="ECO:0000256" key="1">
    <source>
        <dbReference type="SAM" id="Phobius"/>
    </source>
</evidence>
<accession>A0AA40APA4</accession>
<feature type="non-terminal residue" evidence="2">
    <location>
        <position position="252"/>
    </location>
</feature>
<comment type="caution">
    <text evidence="2">The sequence shown here is derived from an EMBL/GenBank/DDBJ whole genome shotgun (WGS) entry which is preliminary data.</text>
</comment>
<evidence type="ECO:0000313" key="2">
    <source>
        <dbReference type="EMBL" id="KAK0719513.1"/>
    </source>
</evidence>
<keyword evidence="1" id="KW-1133">Transmembrane helix</keyword>
<sequence>MLQCFVSPLMLALEHLHYHTYNNRHHQADTGLHTRRSSGDIRRRRRCRARGLAVRHVARLRCWRRGRGGVVERLLVGLVPTSLARVLFLALALAALMRSGTADGTASLRPSTDTSTRTALMRSRAWSSTRSSWLVVQRHGAVSILAVALRGARPELAVAKRALVAALKAGPFEPEVVFLLLLGMWALGGAVACVVGGVGGDQVRVSILLLAVLRGWGEVLVTSTAVLRGWCKVRLGLGLPGSRVRWPSWGRV</sequence>
<name>A0AA40APA4_9PEZI</name>
<proteinExistence type="predicted"/>
<organism evidence="2 3">
    <name type="scientific">Lasiosphaeris hirsuta</name>
    <dbReference type="NCBI Taxonomy" id="260670"/>
    <lineage>
        <taxon>Eukaryota</taxon>
        <taxon>Fungi</taxon>
        <taxon>Dikarya</taxon>
        <taxon>Ascomycota</taxon>
        <taxon>Pezizomycotina</taxon>
        <taxon>Sordariomycetes</taxon>
        <taxon>Sordariomycetidae</taxon>
        <taxon>Sordariales</taxon>
        <taxon>Lasiosphaeriaceae</taxon>
        <taxon>Lasiosphaeris</taxon>
    </lineage>
</organism>